<dbReference type="PANTHER" id="PTHR33603">
    <property type="entry name" value="METHYLTRANSFERASE"/>
    <property type="match status" value="1"/>
</dbReference>
<dbReference type="InterPro" id="IPR029028">
    <property type="entry name" value="Alpha/beta_knot_MTases"/>
</dbReference>
<dbReference type="NCBIfam" id="TIGR00246">
    <property type="entry name" value="tRNA_RlmH_YbeA"/>
    <property type="match status" value="1"/>
</dbReference>
<evidence type="ECO:0000256" key="2">
    <source>
        <dbReference type="ARBA" id="ARBA00022679"/>
    </source>
</evidence>
<evidence type="ECO:0000256" key="3">
    <source>
        <dbReference type="ARBA" id="ARBA00022691"/>
    </source>
</evidence>
<dbReference type="OrthoDB" id="9806643at2"/>
<dbReference type="SUPFAM" id="SSF75217">
    <property type="entry name" value="alpha/beta knot"/>
    <property type="match status" value="1"/>
</dbReference>
<comment type="function">
    <text evidence="5">Specifically methylates the pseudouridine at position 1915 (m3Psi1915) in 23S rRNA.</text>
</comment>
<dbReference type="EC" id="2.1.1.177" evidence="5"/>
<dbReference type="HAMAP" id="MF_00658">
    <property type="entry name" value="23SrRNA_methyltr_H"/>
    <property type="match status" value="1"/>
</dbReference>
<dbReference type="Gene3D" id="3.40.1280.10">
    <property type="match status" value="1"/>
</dbReference>
<dbReference type="NCBIfam" id="NF000986">
    <property type="entry name" value="PRK00103.1-4"/>
    <property type="match status" value="1"/>
</dbReference>
<organism evidence="6 7">
    <name type="scientific">Marinomonas fungiae</name>
    <dbReference type="NCBI Taxonomy" id="1137284"/>
    <lineage>
        <taxon>Bacteria</taxon>
        <taxon>Pseudomonadati</taxon>
        <taxon>Pseudomonadota</taxon>
        <taxon>Gammaproteobacteria</taxon>
        <taxon>Oceanospirillales</taxon>
        <taxon>Oceanospirillaceae</taxon>
        <taxon>Marinomonas</taxon>
    </lineage>
</organism>
<dbReference type="InterPro" id="IPR003742">
    <property type="entry name" value="RlmH-like"/>
</dbReference>
<name>A0A0K6IG81_9GAMM</name>
<keyword evidence="3 5" id="KW-0949">S-adenosyl-L-methionine</keyword>
<comment type="subcellular location">
    <subcellularLocation>
        <location evidence="5">Cytoplasm</location>
    </subcellularLocation>
</comment>
<dbReference type="GO" id="GO:0070038">
    <property type="term" value="F:rRNA (pseudouridine-N3-)-methyltransferase activity"/>
    <property type="evidence" value="ECO:0007669"/>
    <property type="project" value="UniProtKB-UniRule"/>
</dbReference>
<evidence type="ECO:0000313" key="6">
    <source>
        <dbReference type="EMBL" id="CUB02382.1"/>
    </source>
</evidence>
<comment type="subunit">
    <text evidence="5">Homodimer.</text>
</comment>
<feature type="binding site" evidence="5">
    <location>
        <position position="104"/>
    </location>
    <ligand>
        <name>S-adenosyl-L-methionine</name>
        <dbReference type="ChEBI" id="CHEBI:59789"/>
    </ligand>
</feature>
<reference evidence="7" key="1">
    <citation type="submission" date="2015-08" db="EMBL/GenBank/DDBJ databases">
        <authorList>
            <person name="Varghese N."/>
        </authorList>
    </citation>
    <scope>NUCLEOTIDE SEQUENCE [LARGE SCALE GENOMIC DNA]</scope>
    <source>
        <strain evidence="7">JCM 18476</strain>
    </source>
</reference>
<comment type="similarity">
    <text evidence="4 5">Belongs to the RNA methyltransferase RlmH family.</text>
</comment>
<keyword evidence="1 5" id="KW-0489">Methyltransferase</keyword>
<dbReference type="PANTHER" id="PTHR33603:SF1">
    <property type="entry name" value="RIBOSOMAL RNA LARGE SUBUNIT METHYLTRANSFERASE H"/>
    <property type="match status" value="1"/>
</dbReference>
<protein>
    <recommendedName>
        <fullName evidence="5">Ribosomal RNA large subunit methyltransferase H</fullName>
        <ecNumber evidence="5">2.1.1.177</ecNumber>
    </recommendedName>
    <alternativeName>
        <fullName evidence="5">23S rRNA (pseudouridine1915-N3)-methyltransferase</fullName>
    </alternativeName>
    <alternativeName>
        <fullName evidence="5">23S rRNA m3Psi1915 methyltransferase</fullName>
    </alternativeName>
    <alternativeName>
        <fullName evidence="5">rRNA (pseudouridine-N3-)-methyltransferase RlmH</fullName>
    </alternativeName>
</protein>
<evidence type="ECO:0000256" key="5">
    <source>
        <dbReference type="HAMAP-Rule" id="MF_00658"/>
    </source>
</evidence>
<proteinExistence type="inferred from homology"/>
<feature type="binding site" evidence="5">
    <location>
        <begin position="123"/>
        <end position="128"/>
    </location>
    <ligand>
        <name>S-adenosyl-L-methionine</name>
        <dbReference type="ChEBI" id="CHEBI:59789"/>
    </ligand>
</feature>
<dbReference type="CDD" id="cd18081">
    <property type="entry name" value="RlmH-like"/>
    <property type="match status" value="1"/>
</dbReference>
<comment type="catalytic activity">
    <reaction evidence="5">
        <text>pseudouridine(1915) in 23S rRNA + S-adenosyl-L-methionine = N(3)-methylpseudouridine(1915) in 23S rRNA + S-adenosyl-L-homocysteine + H(+)</text>
        <dbReference type="Rhea" id="RHEA:42752"/>
        <dbReference type="Rhea" id="RHEA-COMP:10221"/>
        <dbReference type="Rhea" id="RHEA-COMP:10222"/>
        <dbReference type="ChEBI" id="CHEBI:15378"/>
        <dbReference type="ChEBI" id="CHEBI:57856"/>
        <dbReference type="ChEBI" id="CHEBI:59789"/>
        <dbReference type="ChEBI" id="CHEBI:65314"/>
        <dbReference type="ChEBI" id="CHEBI:74486"/>
        <dbReference type="EC" id="2.1.1.177"/>
    </reaction>
</comment>
<sequence length="155" mass="17489">MRVRLIAVGTKMPKWVIEGYEEYAKRLPKDFSLELVELQMSPRGKNTDIAKAIQKEGDAMLAAIPAGDKVIALEVLGKTWSTEQLAEQTAQWRMDGHNISLLVGGPDGLDPRCTARADQAWSLSKLTLPHPMVRILLAEQIYRAWTLMNNHPYHR</sequence>
<dbReference type="PIRSF" id="PIRSF004505">
    <property type="entry name" value="MT_bac"/>
    <property type="match status" value="1"/>
</dbReference>
<dbReference type="Proteomes" id="UP000182769">
    <property type="component" value="Unassembled WGS sequence"/>
</dbReference>
<keyword evidence="7" id="KW-1185">Reference proteome</keyword>
<dbReference type="STRING" id="1137284.GCA_001418205_00215"/>
<evidence type="ECO:0000256" key="4">
    <source>
        <dbReference type="ARBA" id="ARBA00038303"/>
    </source>
</evidence>
<evidence type="ECO:0000313" key="7">
    <source>
        <dbReference type="Proteomes" id="UP000182769"/>
    </source>
</evidence>
<keyword evidence="5" id="KW-0963">Cytoplasm</keyword>
<keyword evidence="5" id="KW-0698">rRNA processing</keyword>
<dbReference type="Pfam" id="PF02590">
    <property type="entry name" value="SPOUT_MTase"/>
    <property type="match status" value="1"/>
</dbReference>
<dbReference type="AlphaFoldDB" id="A0A0K6IG81"/>
<keyword evidence="2 5" id="KW-0808">Transferase</keyword>
<dbReference type="InterPro" id="IPR029026">
    <property type="entry name" value="tRNA_m1G_MTases_N"/>
</dbReference>
<dbReference type="GO" id="GO:0005737">
    <property type="term" value="C:cytoplasm"/>
    <property type="evidence" value="ECO:0007669"/>
    <property type="project" value="UniProtKB-SubCell"/>
</dbReference>
<feature type="binding site" evidence="5">
    <location>
        <position position="73"/>
    </location>
    <ligand>
        <name>S-adenosyl-L-methionine</name>
        <dbReference type="ChEBI" id="CHEBI:59789"/>
    </ligand>
</feature>
<dbReference type="RefSeq" id="WP_055461352.1">
    <property type="nucleotide sequence ID" value="NZ_CYHG01000001.1"/>
</dbReference>
<accession>A0A0K6IG81</accession>
<evidence type="ECO:0000256" key="1">
    <source>
        <dbReference type="ARBA" id="ARBA00022603"/>
    </source>
</evidence>
<gene>
    <name evidence="5" type="primary">rlmH</name>
    <name evidence="6" type="ORF">Ga0061065_101215</name>
</gene>
<dbReference type="EMBL" id="CYHG01000001">
    <property type="protein sequence ID" value="CUB02382.1"/>
    <property type="molecule type" value="Genomic_DNA"/>
</dbReference>